<feature type="compositionally biased region" description="Acidic residues" evidence="1">
    <location>
        <begin position="32"/>
        <end position="45"/>
    </location>
</feature>
<dbReference type="Pfam" id="PF23418">
    <property type="entry name" value="DUF7108"/>
    <property type="match status" value="1"/>
</dbReference>
<sequence length="231" mass="26238">MTRTDDEPPEWAKERARELMAAEEEAGRPTEVDENGPGEPGEDDGTDRVPDVPAEVVDEAERLTRLAREAVDPAAVEEYRDRRDELAADHEYTPRLREEDDTLVLYPEEWMESGTVQLDRIEDTDRAVEVSLSGPGDADRYREVAAYNDAVVDAIADRADEVHVETARSFAAFMSNHYVRTVDDATPEMRAEFREEFFPRNAWPTDEQRAVLEESLETIERVATAIDEPEP</sequence>
<dbReference type="EMBL" id="FOPZ01000027">
    <property type="protein sequence ID" value="SFH76786.1"/>
    <property type="molecule type" value="Genomic_DNA"/>
</dbReference>
<name>A0A1I3CR61_9EURY</name>
<evidence type="ECO:0000259" key="3">
    <source>
        <dbReference type="Pfam" id="PF23420"/>
    </source>
</evidence>
<reference evidence="4 5" key="1">
    <citation type="submission" date="2016-10" db="EMBL/GenBank/DDBJ databases">
        <authorList>
            <person name="Varghese N."/>
            <person name="Submissions S."/>
        </authorList>
    </citation>
    <scope>NUCLEOTIDE SEQUENCE [LARGE SCALE GENOMIC DNA]</scope>
    <source>
        <strain evidence="4 5">CGMCC 1.6377</strain>
    </source>
</reference>
<proteinExistence type="predicted"/>
<protein>
    <recommendedName>
        <fullName evidence="6">RnhA operon protein</fullName>
    </recommendedName>
</protein>
<keyword evidence="5" id="KW-1185">Reference proteome</keyword>
<gene>
    <name evidence="4" type="ORF">SAMN04488066_1278</name>
</gene>
<dbReference type="RefSeq" id="WP_149785623.1">
    <property type="nucleotide sequence ID" value="NZ_BAAADP010000003.1"/>
</dbReference>
<feature type="domain" description="DUF7108" evidence="3">
    <location>
        <begin position="139"/>
        <end position="224"/>
    </location>
</feature>
<evidence type="ECO:0008006" key="6">
    <source>
        <dbReference type="Google" id="ProtNLM"/>
    </source>
</evidence>
<dbReference type="InterPro" id="IPR055532">
    <property type="entry name" value="DUF7108_N"/>
</dbReference>
<feature type="domain" description="DUF7108" evidence="2">
    <location>
        <begin position="52"/>
        <end position="134"/>
    </location>
</feature>
<dbReference type="InterPro" id="IPR056494">
    <property type="entry name" value="DUF7108_C"/>
</dbReference>
<accession>A0A1I3CR61</accession>
<evidence type="ECO:0000313" key="5">
    <source>
        <dbReference type="Proteomes" id="UP000323537"/>
    </source>
</evidence>
<organism evidence="4 5">
    <name type="scientific">Halorubrum aquaticum</name>
    <dbReference type="NCBI Taxonomy" id="387340"/>
    <lineage>
        <taxon>Archaea</taxon>
        <taxon>Methanobacteriati</taxon>
        <taxon>Methanobacteriota</taxon>
        <taxon>Stenosarchaea group</taxon>
        <taxon>Halobacteria</taxon>
        <taxon>Halobacteriales</taxon>
        <taxon>Haloferacaceae</taxon>
        <taxon>Halorubrum</taxon>
    </lineage>
</organism>
<evidence type="ECO:0000256" key="1">
    <source>
        <dbReference type="SAM" id="MobiDB-lite"/>
    </source>
</evidence>
<dbReference type="Pfam" id="PF23420">
    <property type="entry name" value="DUF7108_C"/>
    <property type="match status" value="1"/>
</dbReference>
<feature type="compositionally biased region" description="Basic and acidic residues" evidence="1">
    <location>
        <begin position="1"/>
        <end position="31"/>
    </location>
</feature>
<evidence type="ECO:0000259" key="2">
    <source>
        <dbReference type="Pfam" id="PF23418"/>
    </source>
</evidence>
<dbReference type="AlphaFoldDB" id="A0A1I3CR61"/>
<dbReference type="OrthoDB" id="203809at2157"/>
<feature type="region of interest" description="Disordered" evidence="1">
    <location>
        <begin position="1"/>
        <end position="52"/>
    </location>
</feature>
<evidence type="ECO:0000313" key="4">
    <source>
        <dbReference type="EMBL" id="SFH76786.1"/>
    </source>
</evidence>
<dbReference type="Proteomes" id="UP000323537">
    <property type="component" value="Unassembled WGS sequence"/>
</dbReference>